<dbReference type="EMBL" id="DXCX01000084">
    <property type="protein sequence ID" value="HIY73942.1"/>
    <property type="molecule type" value="Genomic_DNA"/>
</dbReference>
<keyword evidence="5" id="KW-0521">NADP</keyword>
<evidence type="ECO:0000256" key="7">
    <source>
        <dbReference type="PIRNR" id="PIRNR006621"/>
    </source>
</evidence>
<keyword evidence="2 7" id="KW-0285">Flavoprotein</keyword>
<feature type="binding site" evidence="9">
    <location>
        <begin position="218"/>
        <end position="219"/>
    </location>
    <ligand>
        <name>FMN</name>
        <dbReference type="ChEBI" id="CHEBI:58210"/>
    </ligand>
</feature>
<evidence type="ECO:0000256" key="4">
    <source>
        <dbReference type="ARBA" id="ARBA00022694"/>
    </source>
</evidence>
<evidence type="ECO:0000256" key="5">
    <source>
        <dbReference type="ARBA" id="ARBA00022857"/>
    </source>
</evidence>
<feature type="active site" description="Proton donor" evidence="8">
    <location>
        <position position="94"/>
    </location>
</feature>
<evidence type="ECO:0000256" key="1">
    <source>
        <dbReference type="ARBA" id="ARBA00001917"/>
    </source>
</evidence>
<keyword evidence="9" id="KW-0547">Nucleotide-binding</keyword>
<comment type="similarity">
    <text evidence="7">Belongs to the dus family.</text>
</comment>
<dbReference type="InterPro" id="IPR018517">
    <property type="entry name" value="tRNA_hU_synthase_CS"/>
</dbReference>
<dbReference type="PIRSF" id="PIRSF006621">
    <property type="entry name" value="Dus"/>
    <property type="match status" value="1"/>
</dbReference>
<evidence type="ECO:0000256" key="3">
    <source>
        <dbReference type="ARBA" id="ARBA00022643"/>
    </source>
</evidence>
<reference evidence="11" key="2">
    <citation type="submission" date="2021-04" db="EMBL/GenBank/DDBJ databases">
        <authorList>
            <person name="Gilroy R."/>
        </authorList>
    </citation>
    <scope>NUCLEOTIDE SEQUENCE</scope>
    <source>
        <strain evidence="11">CHK33-7979</strain>
    </source>
</reference>
<dbReference type="EC" id="1.3.1.-" evidence="7"/>
<comment type="cofactor">
    <cofactor evidence="1 7 9">
        <name>FMN</name>
        <dbReference type="ChEBI" id="CHEBI:58210"/>
    </cofactor>
</comment>
<keyword evidence="3 7" id="KW-0288">FMN</keyword>
<dbReference type="PANTHER" id="PTHR45846:SF1">
    <property type="entry name" value="TRNA-DIHYDROURIDINE(47) SYNTHASE [NAD(P)(+)]-LIKE"/>
    <property type="match status" value="1"/>
</dbReference>
<name>A0A9D1Z5S4_9FIRM</name>
<dbReference type="GO" id="GO:0017150">
    <property type="term" value="F:tRNA dihydrouridine synthase activity"/>
    <property type="evidence" value="ECO:0007669"/>
    <property type="project" value="InterPro"/>
</dbReference>
<feature type="binding site" evidence="9">
    <location>
        <position position="64"/>
    </location>
    <ligand>
        <name>FMN</name>
        <dbReference type="ChEBI" id="CHEBI:58210"/>
    </ligand>
</feature>
<dbReference type="CDD" id="cd02801">
    <property type="entry name" value="DUS_like_FMN"/>
    <property type="match status" value="1"/>
</dbReference>
<comment type="function">
    <text evidence="7">Catalyzes the synthesis of 5,6-dihydrouridine (D), a modified base found in the D-loop of most tRNAs, via the reduction of the C5-C6 double bond in target uridines.</text>
</comment>
<accession>A0A9D1Z5S4</accession>
<evidence type="ECO:0000313" key="11">
    <source>
        <dbReference type="EMBL" id="HIY73942.1"/>
    </source>
</evidence>
<dbReference type="GO" id="GO:0003723">
    <property type="term" value="F:RNA binding"/>
    <property type="evidence" value="ECO:0007669"/>
    <property type="project" value="TreeGrafter"/>
</dbReference>
<organism evidence="11 12">
    <name type="scientific">Candidatus Intestinimonas merdavium</name>
    <dbReference type="NCBI Taxonomy" id="2838622"/>
    <lineage>
        <taxon>Bacteria</taxon>
        <taxon>Bacillati</taxon>
        <taxon>Bacillota</taxon>
        <taxon>Clostridia</taxon>
        <taxon>Eubacteriales</taxon>
        <taxon>Intestinimonas</taxon>
    </lineage>
</organism>
<proteinExistence type="inferred from homology"/>
<feature type="binding site" evidence="9">
    <location>
        <position position="133"/>
    </location>
    <ligand>
        <name>FMN</name>
        <dbReference type="ChEBI" id="CHEBI:58210"/>
    </ligand>
</feature>
<keyword evidence="6 7" id="KW-0560">Oxidoreductase</keyword>
<evidence type="ECO:0000256" key="2">
    <source>
        <dbReference type="ARBA" id="ARBA00022630"/>
    </source>
</evidence>
<dbReference type="PROSITE" id="PS01136">
    <property type="entry name" value="UPF0034"/>
    <property type="match status" value="1"/>
</dbReference>
<evidence type="ECO:0000256" key="6">
    <source>
        <dbReference type="ARBA" id="ARBA00023002"/>
    </source>
</evidence>
<dbReference type="AlphaFoldDB" id="A0A9D1Z5S4"/>
<feature type="binding site" evidence="9">
    <location>
        <position position="162"/>
    </location>
    <ligand>
        <name>FMN</name>
        <dbReference type="ChEBI" id="CHEBI:58210"/>
    </ligand>
</feature>
<dbReference type="InterPro" id="IPR001269">
    <property type="entry name" value="DUS_fam"/>
</dbReference>
<evidence type="ECO:0000256" key="9">
    <source>
        <dbReference type="PIRSR" id="PIRSR006621-2"/>
    </source>
</evidence>
<evidence type="ECO:0000313" key="12">
    <source>
        <dbReference type="Proteomes" id="UP000886824"/>
    </source>
</evidence>
<dbReference type="GO" id="GO:0050660">
    <property type="term" value="F:flavin adenine dinucleotide binding"/>
    <property type="evidence" value="ECO:0007669"/>
    <property type="project" value="InterPro"/>
</dbReference>
<protein>
    <recommendedName>
        <fullName evidence="7">tRNA-dihydrouridine synthase</fullName>
        <ecNumber evidence="7">1.3.1.-</ecNumber>
    </recommendedName>
</protein>
<comment type="caution">
    <text evidence="11">The sequence shown here is derived from an EMBL/GenBank/DDBJ whole genome shotgun (WGS) entry which is preliminary data.</text>
</comment>
<gene>
    <name evidence="11" type="ORF">H9826_08235</name>
</gene>
<dbReference type="Proteomes" id="UP000886824">
    <property type="component" value="Unassembled WGS sequence"/>
</dbReference>
<dbReference type="Gene3D" id="3.20.20.70">
    <property type="entry name" value="Aldolase class I"/>
    <property type="match status" value="1"/>
</dbReference>
<dbReference type="InterPro" id="IPR035587">
    <property type="entry name" value="DUS-like_FMN-bd"/>
</dbReference>
<reference evidence="11" key="1">
    <citation type="journal article" date="2021" name="PeerJ">
        <title>Extensive microbial diversity within the chicken gut microbiome revealed by metagenomics and culture.</title>
        <authorList>
            <person name="Gilroy R."/>
            <person name="Ravi A."/>
            <person name="Getino M."/>
            <person name="Pursley I."/>
            <person name="Horton D.L."/>
            <person name="Alikhan N.F."/>
            <person name="Baker D."/>
            <person name="Gharbi K."/>
            <person name="Hall N."/>
            <person name="Watson M."/>
            <person name="Adriaenssens E.M."/>
            <person name="Foster-Nyarko E."/>
            <person name="Jarju S."/>
            <person name="Secka A."/>
            <person name="Antonio M."/>
            <person name="Oren A."/>
            <person name="Chaudhuri R.R."/>
            <person name="La Ragione R."/>
            <person name="Hildebrand F."/>
            <person name="Pallen M.J."/>
        </authorList>
    </citation>
    <scope>NUCLEOTIDE SEQUENCE</scope>
    <source>
        <strain evidence="11">CHK33-7979</strain>
    </source>
</reference>
<evidence type="ECO:0000259" key="10">
    <source>
        <dbReference type="Pfam" id="PF01207"/>
    </source>
</evidence>
<dbReference type="SUPFAM" id="SSF51395">
    <property type="entry name" value="FMN-linked oxidoreductases"/>
    <property type="match status" value="1"/>
</dbReference>
<dbReference type="PANTHER" id="PTHR45846">
    <property type="entry name" value="TRNA-DIHYDROURIDINE(47) SYNTHASE [NAD(P)(+)]-LIKE"/>
    <property type="match status" value="1"/>
</dbReference>
<feature type="domain" description="DUS-like FMN-binding" evidence="10">
    <location>
        <begin position="5"/>
        <end position="279"/>
    </location>
</feature>
<evidence type="ECO:0000256" key="8">
    <source>
        <dbReference type="PIRSR" id="PIRSR006621-1"/>
    </source>
</evidence>
<dbReference type="Pfam" id="PF01207">
    <property type="entry name" value="Dus"/>
    <property type="match status" value="1"/>
</dbReference>
<dbReference type="InterPro" id="IPR013785">
    <property type="entry name" value="Aldolase_TIM"/>
</dbReference>
<sequence length="324" mass="36480">MYEYFAPMEGVTGRLFRRVHSRYFPGVDKYFMPFVSPGKDRVFSRKDLRELTPEGEPGVPEVPQLLTCQAEDFLWAAERLADLGYGEVNLNLGCPSGTVTAKGKGAGLLRDPEGLDRFLDQIFRRVRVAVSIKTRVGFQSPEEFEGLLACFGRYPCAELIVHPRVRTEFYKGGVHLEAFALAVERSGAPLCYNGDLTTPGEIAAFRQRFPTVERVMLGRGLVGDPALAAKAKGGAPADRTRLRSFHDDLYEGYAQAFGSRHNAMLRMKELWFYLIWLFEGGERLGKALKKARTPAEYEARVEDIFRELPLSADSAALWRERPIF</sequence>
<keyword evidence="4 7" id="KW-0819">tRNA processing</keyword>